<dbReference type="FunFam" id="3.40.50.1000:FF:000148">
    <property type="entry name" value="Haloacid dehalogenase superfamily protein"/>
    <property type="match status" value="1"/>
</dbReference>
<reference evidence="1 2" key="1">
    <citation type="journal article" date="2024" name="Plant J.">
        <title>Genome sequences and population genomics reveal climatic adaptation and genomic divergence between two closely related sweetgum species.</title>
        <authorList>
            <person name="Xu W.Q."/>
            <person name="Ren C.Q."/>
            <person name="Zhang X.Y."/>
            <person name="Comes H.P."/>
            <person name="Liu X.H."/>
            <person name="Li Y.G."/>
            <person name="Kettle C.J."/>
            <person name="Jalonen R."/>
            <person name="Gaisberger H."/>
            <person name="Ma Y.Z."/>
            <person name="Qiu Y.X."/>
        </authorList>
    </citation>
    <scope>NUCLEOTIDE SEQUENCE [LARGE SCALE GENOMIC DNA]</scope>
    <source>
        <strain evidence="1">Hangzhou</strain>
    </source>
</reference>
<dbReference type="PANTHER" id="PTHR19288">
    <property type="entry name" value="4-NITROPHENYLPHOSPHATASE-RELATED"/>
    <property type="match status" value="1"/>
</dbReference>
<dbReference type="NCBIfam" id="TIGR01662">
    <property type="entry name" value="HAD-SF-IIIA"/>
    <property type="match status" value="1"/>
</dbReference>
<dbReference type="InterPro" id="IPR023214">
    <property type="entry name" value="HAD_sf"/>
</dbReference>
<dbReference type="EMBL" id="JBBPBK010000005">
    <property type="protein sequence ID" value="KAK9284429.1"/>
    <property type="molecule type" value="Genomic_DNA"/>
</dbReference>
<organism evidence="1 2">
    <name type="scientific">Liquidambar formosana</name>
    <name type="common">Formosan gum</name>
    <dbReference type="NCBI Taxonomy" id="63359"/>
    <lineage>
        <taxon>Eukaryota</taxon>
        <taxon>Viridiplantae</taxon>
        <taxon>Streptophyta</taxon>
        <taxon>Embryophyta</taxon>
        <taxon>Tracheophyta</taxon>
        <taxon>Spermatophyta</taxon>
        <taxon>Magnoliopsida</taxon>
        <taxon>eudicotyledons</taxon>
        <taxon>Gunneridae</taxon>
        <taxon>Pentapetalae</taxon>
        <taxon>Saxifragales</taxon>
        <taxon>Altingiaceae</taxon>
        <taxon>Liquidambar</taxon>
    </lineage>
</organism>
<evidence type="ECO:0000313" key="1">
    <source>
        <dbReference type="EMBL" id="KAK9284429.1"/>
    </source>
</evidence>
<dbReference type="AlphaFoldDB" id="A0AAP0RUQ6"/>
<dbReference type="InterPro" id="IPR036412">
    <property type="entry name" value="HAD-like_sf"/>
</dbReference>
<evidence type="ECO:0000313" key="2">
    <source>
        <dbReference type="Proteomes" id="UP001415857"/>
    </source>
</evidence>
<dbReference type="Proteomes" id="UP001415857">
    <property type="component" value="Unassembled WGS sequence"/>
</dbReference>
<dbReference type="NCBIfam" id="TIGR01668">
    <property type="entry name" value="YqeG_hyp_ppase"/>
    <property type="match status" value="1"/>
</dbReference>
<accession>A0AAP0RUQ6</accession>
<dbReference type="InterPro" id="IPR027706">
    <property type="entry name" value="PGP_Pase"/>
</dbReference>
<dbReference type="GO" id="GO:0005737">
    <property type="term" value="C:cytoplasm"/>
    <property type="evidence" value="ECO:0007669"/>
    <property type="project" value="TreeGrafter"/>
</dbReference>
<dbReference type="Gene3D" id="3.40.50.1000">
    <property type="entry name" value="HAD superfamily/HAD-like"/>
    <property type="match status" value="1"/>
</dbReference>
<sequence>MHSTALVPSPVCRYLIPNHFHLHHHRHHLKRKPTNFFPSKNQTHFRNTSFLTLSSTNGCSKEQDKKKIQNNSYPNHKHTFLEELYSFTDNNDRIRRTQNEDKEERTEKEVGNGLVIFANMWWADFRAAFGQRINFEGIVSSVAILTRDRHLLLPHVAVPDIRYIDWANLQKRGFKGVIFDKDNTITAPYSLTLWDTLGSSLECCKSVFGDDIAVFSNSAGLYEFDPDGSKARALEKAIGIKVLRHRMKKPAGTAEEIEKHFGCASSQLIMVGDRRFIDIVYGNRNGFLTILTEPLTLSGEPLIVKQVRILEAFLVKRWNRRGLMPTSHSLLPDALQCVKDLPPL</sequence>
<dbReference type="SUPFAM" id="SSF56784">
    <property type="entry name" value="HAD-like"/>
    <property type="match status" value="1"/>
</dbReference>
<comment type="caution">
    <text evidence="1">The sequence shown here is derived from an EMBL/GenBank/DDBJ whole genome shotgun (WGS) entry which is preliminary data.</text>
</comment>
<gene>
    <name evidence="1" type="ORF">L1049_023602</name>
</gene>
<dbReference type="PANTHER" id="PTHR19288:SF25">
    <property type="entry name" value="PHOSPHATIDYLGLYCEROPHOSPHATASE GEP4, MITOCHONDRIAL"/>
    <property type="match status" value="1"/>
</dbReference>
<dbReference type="InterPro" id="IPR010021">
    <property type="entry name" value="PGPP1/Gep4"/>
</dbReference>
<dbReference type="InterPro" id="IPR006549">
    <property type="entry name" value="HAD-SF_hydro_IIIA"/>
</dbReference>
<proteinExistence type="predicted"/>
<name>A0AAP0RUQ6_LIQFO</name>
<protein>
    <submittedName>
        <fullName evidence="1">Uncharacterized protein</fullName>
    </submittedName>
</protein>
<keyword evidence="2" id="KW-1185">Reference proteome</keyword>
<dbReference type="Pfam" id="PF09419">
    <property type="entry name" value="PGP_phosphatase"/>
    <property type="match status" value="1"/>
</dbReference>
<dbReference type="GO" id="GO:0008962">
    <property type="term" value="F:phosphatidylglycerophosphatase activity"/>
    <property type="evidence" value="ECO:0007669"/>
    <property type="project" value="InterPro"/>
</dbReference>